<dbReference type="EC" id="4.2.99.18" evidence="7"/>
<dbReference type="EMBL" id="JAUKUD010000002">
    <property type="protein sequence ID" value="KAK0752536.1"/>
    <property type="molecule type" value="Genomic_DNA"/>
</dbReference>
<comment type="subcellular location">
    <subcellularLocation>
        <location evidence="7">Nucleus</location>
    </subcellularLocation>
    <subcellularLocation>
        <location evidence="7">Mitochondrion</location>
    </subcellularLocation>
</comment>
<keyword evidence="7" id="KW-0496">Mitochondrion</keyword>
<dbReference type="GO" id="GO:0140078">
    <property type="term" value="F:class I DNA-(apurinic or apyrimidinic site) endonuclease activity"/>
    <property type="evidence" value="ECO:0007669"/>
    <property type="project" value="UniProtKB-EC"/>
</dbReference>
<protein>
    <recommendedName>
        <fullName evidence="7">Endonuclease III homolog</fullName>
        <ecNumber evidence="7">3.2.2.-</ecNumber>
        <ecNumber evidence="7">4.2.99.18</ecNumber>
    </recommendedName>
    <alternativeName>
        <fullName evidence="7">Bifunctional DNA N-glycosylase/DNA-(apurinic or apyrimidinic site) lyase</fullName>
        <shortName evidence="7">DNA glycosylase/AP lyase</shortName>
    </alternativeName>
</protein>
<feature type="compositionally biased region" description="Low complexity" evidence="8">
    <location>
        <begin position="93"/>
        <end position="117"/>
    </location>
</feature>
<comment type="caution">
    <text evidence="10">The sequence shown here is derived from an EMBL/GenBank/DDBJ whole genome shotgun (WGS) entry which is preliminary data.</text>
</comment>
<dbReference type="SUPFAM" id="SSF48150">
    <property type="entry name" value="DNA-glycosylase"/>
    <property type="match status" value="1"/>
</dbReference>
<dbReference type="Gene3D" id="1.10.1670.10">
    <property type="entry name" value="Helix-hairpin-Helix base-excision DNA repair enzymes (C-terminal)"/>
    <property type="match status" value="1"/>
</dbReference>
<dbReference type="GO" id="GO:0005634">
    <property type="term" value="C:nucleus"/>
    <property type="evidence" value="ECO:0007669"/>
    <property type="project" value="UniProtKB-SubCell"/>
</dbReference>
<feature type="domain" description="HhH-GPD" evidence="9">
    <location>
        <begin position="189"/>
        <end position="349"/>
    </location>
</feature>
<evidence type="ECO:0000256" key="6">
    <source>
        <dbReference type="ARBA" id="ARBA00023295"/>
    </source>
</evidence>
<keyword evidence="7" id="KW-0539">Nucleus</keyword>
<dbReference type="InterPro" id="IPR011257">
    <property type="entry name" value="DNA_glycosylase"/>
</dbReference>
<comment type="function">
    <text evidence="7">Bifunctional DNA N-glycosylase with associated apurinic/apyrimidinic (AP) lyase function that catalyzes the first step in base excision repair (BER), the primary repair pathway for the repair of oxidative DNA damage. The DNA N-glycosylase activity releases the damaged DNA base from DNA by cleaving the N-glycosidic bond, leaving an AP site. The AP lyase activity cleaves the phosphodiester bond 3' to the AP site by a beta-elimination. Primarily recognizes and repairs oxidative base damage of pyrimidines.</text>
</comment>
<evidence type="ECO:0000256" key="3">
    <source>
        <dbReference type="ARBA" id="ARBA00022801"/>
    </source>
</evidence>
<dbReference type="Pfam" id="PF00730">
    <property type="entry name" value="HhH-GPD"/>
    <property type="match status" value="1"/>
</dbReference>
<dbReference type="InterPro" id="IPR003265">
    <property type="entry name" value="HhH-GPD_domain"/>
</dbReference>
<dbReference type="PANTHER" id="PTHR43286:SF1">
    <property type="entry name" value="ENDONUCLEASE III-LIKE PROTEIN 1"/>
    <property type="match status" value="1"/>
</dbReference>
<evidence type="ECO:0000256" key="2">
    <source>
        <dbReference type="ARBA" id="ARBA00022763"/>
    </source>
</evidence>
<evidence type="ECO:0000259" key="9">
    <source>
        <dbReference type="SMART" id="SM00478"/>
    </source>
</evidence>
<evidence type="ECO:0000256" key="8">
    <source>
        <dbReference type="SAM" id="MobiDB-lite"/>
    </source>
</evidence>
<dbReference type="Gene3D" id="1.10.340.30">
    <property type="entry name" value="Hypothetical protein, domain 2"/>
    <property type="match status" value="1"/>
</dbReference>
<dbReference type="Proteomes" id="UP001172155">
    <property type="component" value="Unassembled WGS sequence"/>
</dbReference>
<comment type="caution">
    <text evidence="7">Lacks conserved residue(s) required for the propagation of feature annotation.</text>
</comment>
<keyword evidence="6 7" id="KW-0326">Glycosidase</keyword>
<dbReference type="GO" id="GO:0005739">
    <property type="term" value="C:mitochondrion"/>
    <property type="evidence" value="ECO:0007669"/>
    <property type="project" value="UniProtKB-SubCell"/>
</dbReference>
<dbReference type="InterPro" id="IPR030841">
    <property type="entry name" value="NTH1"/>
</dbReference>
<evidence type="ECO:0000256" key="7">
    <source>
        <dbReference type="HAMAP-Rule" id="MF_03183"/>
    </source>
</evidence>
<feature type="compositionally biased region" description="Polar residues" evidence="8">
    <location>
        <begin position="1"/>
        <end position="33"/>
    </location>
</feature>
<feature type="region of interest" description="Disordered" evidence="8">
    <location>
        <begin position="1"/>
        <end position="139"/>
    </location>
</feature>
<dbReference type="PANTHER" id="PTHR43286">
    <property type="entry name" value="ENDONUCLEASE III-LIKE PROTEIN 1"/>
    <property type="match status" value="1"/>
</dbReference>
<dbReference type="AlphaFoldDB" id="A0AA40KB72"/>
<dbReference type="InterPro" id="IPR000445">
    <property type="entry name" value="HhH_motif"/>
</dbReference>
<comment type="catalytic activity">
    <reaction evidence="7">
        <text>2'-deoxyribonucleotide-(2'-deoxyribose 5'-phosphate)-2'-deoxyribonucleotide-DNA = a 3'-end 2'-deoxyribonucleotide-(2,3-dehydro-2,3-deoxyribose 5'-phosphate)-DNA + a 5'-end 5'-phospho-2'-deoxyribonucleoside-DNA + H(+)</text>
        <dbReference type="Rhea" id="RHEA:66592"/>
        <dbReference type="Rhea" id="RHEA-COMP:13180"/>
        <dbReference type="Rhea" id="RHEA-COMP:16897"/>
        <dbReference type="Rhea" id="RHEA-COMP:17067"/>
        <dbReference type="ChEBI" id="CHEBI:15378"/>
        <dbReference type="ChEBI" id="CHEBI:136412"/>
        <dbReference type="ChEBI" id="CHEBI:157695"/>
        <dbReference type="ChEBI" id="CHEBI:167181"/>
        <dbReference type="EC" id="4.2.99.18"/>
    </reaction>
</comment>
<keyword evidence="3 7" id="KW-0378">Hydrolase</keyword>
<dbReference type="GO" id="GO:0003677">
    <property type="term" value="F:DNA binding"/>
    <property type="evidence" value="ECO:0007669"/>
    <property type="project" value="UniProtKB-UniRule"/>
</dbReference>
<dbReference type="EC" id="3.2.2.-" evidence="7"/>
<evidence type="ECO:0000256" key="1">
    <source>
        <dbReference type="ARBA" id="ARBA00008343"/>
    </source>
</evidence>
<evidence type="ECO:0000256" key="4">
    <source>
        <dbReference type="ARBA" id="ARBA00023204"/>
    </source>
</evidence>
<reference evidence="10" key="1">
    <citation type="submission" date="2023-06" db="EMBL/GenBank/DDBJ databases">
        <title>Genome-scale phylogeny and comparative genomics of the fungal order Sordariales.</title>
        <authorList>
            <consortium name="Lawrence Berkeley National Laboratory"/>
            <person name="Hensen N."/>
            <person name="Bonometti L."/>
            <person name="Westerberg I."/>
            <person name="Brannstrom I.O."/>
            <person name="Guillou S."/>
            <person name="Cros-Aarteil S."/>
            <person name="Calhoun S."/>
            <person name="Haridas S."/>
            <person name="Kuo A."/>
            <person name="Mondo S."/>
            <person name="Pangilinan J."/>
            <person name="Riley R."/>
            <person name="LaButti K."/>
            <person name="Andreopoulos B."/>
            <person name="Lipzen A."/>
            <person name="Chen C."/>
            <person name="Yanf M."/>
            <person name="Daum C."/>
            <person name="Ng V."/>
            <person name="Clum A."/>
            <person name="Steindorff A."/>
            <person name="Ohm R."/>
            <person name="Martin F."/>
            <person name="Silar P."/>
            <person name="Natvig D."/>
            <person name="Lalanne C."/>
            <person name="Gautier V."/>
            <person name="Ament-velasquez S.L."/>
            <person name="Kruys A."/>
            <person name="Hutchinson M.I."/>
            <person name="Powell A.J."/>
            <person name="Barry K."/>
            <person name="Miller A.N."/>
            <person name="Grigoriev I.V."/>
            <person name="Debuchy R."/>
            <person name="Gladieux P."/>
            <person name="Thoren M.H."/>
            <person name="Johannesson H."/>
        </authorList>
    </citation>
    <scope>NUCLEOTIDE SEQUENCE</scope>
    <source>
        <strain evidence="10">SMH3187-1</strain>
    </source>
</reference>
<keyword evidence="11" id="KW-1185">Reference proteome</keyword>
<keyword evidence="4 7" id="KW-0234">DNA repair</keyword>
<dbReference type="CDD" id="cd00056">
    <property type="entry name" value="ENDO3c"/>
    <property type="match status" value="1"/>
</dbReference>
<keyword evidence="5 7" id="KW-0456">Lyase</keyword>
<proteinExistence type="inferred from homology"/>
<name>A0AA40KB72_9PEZI</name>
<evidence type="ECO:0000313" key="11">
    <source>
        <dbReference type="Proteomes" id="UP001172155"/>
    </source>
</evidence>
<dbReference type="SMART" id="SM00478">
    <property type="entry name" value="ENDO3c"/>
    <property type="match status" value="1"/>
</dbReference>
<feature type="compositionally biased region" description="Basic residues" evidence="8">
    <location>
        <begin position="64"/>
        <end position="74"/>
    </location>
</feature>
<keyword evidence="2 7" id="KW-0227">DNA damage</keyword>
<accession>A0AA40KB72</accession>
<evidence type="ECO:0000313" key="10">
    <source>
        <dbReference type="EMBL" id="KAK0752536.1"/>
    </source>
</evidence>
<dbReference type="GO" id="GO:0006285">
    <property type="term" value="P:base-excision repair, AP site formation"/>
    <property type="evidence" value="ECO:0007669"/>
    <property type="project" value="UniProtKB-UniRule"/>
</dbReference>
<dbReference type="Pfam" id="PF00633">
    <property type="entry name" value="HHH"/>
    <property type="match status" value="1"/>
</dbReference>
<evidence type="ECO:0000256" key="5">
    <source>
        <dbReference type="ARBA" id="ARBA00023239"/>
    </source>
</evidence>
<dbReference type="GO" id="GO:0006289">
    <property type="term" value="P:nucleotide-excision repair"/>
    <property type="evidence" value="ECO:0007669"/>
    <property type="project" value="TreeGrafter"/>
</dbReference>
<dbReference type="InterPro" id="IPR023170">
    <property type="entry name" value="HhH_base_excis_C"/>
</dbReference>
<comment type="similarity">
    <text evidence="1 7">Belongs to the Nth/MutY family.</text>
</comment>
<gene>
    <name evidence="7" type="primary">NTH1</name>
    <name evidence="10" type="ORF">B0T18DRAFT_317191</name>
</gene>
<sequence>MSSSHQTSKYFDTGATTTLPRRSTRANLASQSYKPEPSDDDVTFGSDIEDAVKPAASSPPPKGAVRRITAKRQRASTLSSPPAKKKIKPPPDSDSSLSSLSDSDLSSPESKPTAKSKPAPKPRLPKSLQPTTTKPPENWDRVYTLAKQMRLPGGAASNAAVDTMGCERLALATASPLDRRLHTLVSLMLSSQTKDTVNAVAMRRLQTELPPCTPDAEPGLNLANLLAVDPVVLNELIGKVGFHNNKTKYLKQAAEILRDKFSGDIPDTIEGMMSLPGVGPKMAHLCMAADNGWGRVEGIGVDVHVHRITNLWGWQKSKTPEETRKALESWLPKEKWKEINWLLVGLGQAVCLPVGRRCGECEVGLEGLCRAADRVKVNEGRRRRKDMGREVVEKTEVVEKKEEVGAVVKKEEEDGPVDFTTTTTKTEAIAVKDEVKTERAESTDRLRTSYTRIRRSARTAPA</sequence>
<dbReference type="FunFam" id="1.10.340.30:FF:000014">
    <property type="entry name" value="Endonuclease III homolog"/>
    <property type="match status" value="1"/>
</dbReference>
<organism evidence="10 11">
    <name type="scientific">Schizothecium vesticola</name>
    <dbReference type="NCBI Taxonomy" id="314040"/>
    <lineage>
        <taxon>Eukaryota</taxon>
        <taxon>Fungi</taxon>
        <taxon>Dikarya</taxon>
        <taxon>Ascomycota</taxon>
        <taxon>Pezizomycotina</taxon>
        <taxon>Sordariomycetes</taxon>
        <taxon>Sordariomycetidae</taxon>
        <taxon>Sordariales</taxon>
        <taxon>Schizotheciaceae</taxon>
        <taxon>Schizothecium</taxon>
    </lineage>
</organism>
<dbReference type="HAMAP" id="MF_03183">
    <property type="entry name" value="Endonuclease_III_Nth"/>
    <property type="match status" value="1"/>
</dbReference>
<dbReference type="GO" id="GO:0000703">
    <property type="term" value="F:oxidized pyrimidine nucleobase lesion DNA N-glycosylase activity"/>
    <property type="evidence" value="ECO:0007669"/>
    <property type="project" value="UniProtKB-UniRule"/>
</dbReference>